<proteinExistence type="inferred from homology"/>
<dbReference type="Gene3D" id="2.60.40.790">
    <property type="match status" value="1"/>
</dbReference>
<dbReference type="Pfam" id="PF00011">
    <property type="entry name" value="HSP20"/>
    <property type="match status" value="1"/>
</dbReference>
<dbReference type="OrthoDB" id="9811615at2"/>
<evidence type="ECO:0000259" key="3">
    <source>
        <dbReference type="PROSITE" id="PS01031"/>
    </source>
</evidence>
<evidence type="ECO:0000256" key="1">
    <source>
        <dbReference type="PROSITE-ProRule" id="PRU00285"/>
    </source>
</evidence>
<name>A0A540X1S2_9BACT</name>
<dbReference type="AlphaFoldDB" id="A0A540X1S2"/>
<dbReference type="EMBL" id="VIFM01000049">
    <property type="protein sequence ID" value="TQF15196.1"/>
    <property type="molecule type" value="Genomic_DNA"/>
</dbReference>
<reference evidence="4 5" key="1">
    <citation type="submission" date="2019-06" db="EMBL/GenBank/DDBJ databases">
        <authorList>
            <person name="Livingstone P."/>
            <person name="Whitworth D."/>
        </authorList>
    </citation>
    <scope>NUCLEOTIDE SEQUENCE [LARGE SCALE GENOMIC DNA]</scope>
    <source>
        <strain evidence="4 5">AM401</strain>
    </source>
</reference>
<dbReference type="PROSITE" id="PS01031">
    <property type="entry name" value="SHSP"/>
    <property type="match status" value="1"/>
</dbReference>
<dbReference type="PANTHER" id="PTHR11527">
    <property type="entry name" value="HEAT-SHOCK PROTEIN 20 FAMILY MEMBER"/>
    <property type="match status" value="1"/>
</dbReference>
<comment type="similarity">
    <text evidence="1 2">Belongs to the small heat shock protein (HSP20) family.</text>
</comment>
<dbReference type="Proteomes" id="UP000315369">
    <property type="component" value="Unassembled WGS sequence"/>
</dbReference>
<dbReference type="SUPFAM" id="SSF49764">
    <property type="entry name" value="HSP20-like chaperones"/>
    <property type="match status" value="1"/>
</dbReference>
<gene>
    <name evidence="4" type="ORF">FJV41_14945</name>
</gene>
<dbReference type="CDD" id="cd06464">
    <property type="entry name" value="ACD_sHsps-like"/>
    <property type="match status" value="1"/>
</dbReference>
<evidence type="ECO:0000313" key="5">
    <source>
        <dbReference type="Proteomes" id="UP000315369"/>
    </source>
</evidence>
<dbReference type="InterPro" id="IPR002068">
    <property type="entry name" value="A-crystallin/Hsp20_dom"/>
</dbReference>
<keyword evidence="5" id="KW-1185">Reference proteome</keyword>
<sequence length="150" mass="16715">MQSRNPFNSAVVVNPLMRDFDALFRELGQPGLFRQSARSTERAPAADILESEAGVTLHLDIPGVDVKDIQVTVERDVLTVKAERKAQPLAEGVSVRRQERGQGSFTRSFSLPETVDATQVEARYEQGVLTLTLPRREESKPRVIEVKVQS</sequence>
<comment type="caution">
    <text evidence="4">The sequence shown here is derived from an EMBL/GenBank/DDBJ whole genome shotgun (WGS) entry which is preliminary data.</text>
</comment>
<dbReference type="InterPro" id="IPR031107">
    <property type="entry name" value="Small_HSP"/>
</dbReference>
<feature type="domain" description="SHSP" evidence="3">
    <location>
        <begin position="36"/>
        <end position="149"/>
    </location>
</feature>
<evidence type="ECO:0000256" key="2">
    <source>
        <dbReference type="RuleBase" id="RU003616"/>
    </source>
</evidence>
<dbReference type="RefSeq" id="WP_141643150.1">
    <property type="nucleotide sequence ID" value="NZ_VIFM01000049.1"/>
</dbReference>
<protein>
    <submittedName>
        <fullName evidence="4">Hsp20/alpha crystallin family protein</fullName>
    </submittedName>
</protein>
<evidence type="ECO:0000313" key="4">
    <source>
        <dbReference type="EMBL" id="TQF15196.1"/>
    </source>
</evidence>
<organism evidence="4 5">
    <name type="scientific">Myxococcus llanfairpwllgwyngyllgogerychwyrndrobwllllantysiliogogogochensis</name>
    <dbReference type="NCBI Taxonomy" id="2590453"/>
    <lineage>
        <taxon>Bacteria</taxon>
        <taxon>Pseudomonadati</taxon>
        <taxon>Myxococcota</taxon>
        <taxon>Myxococcia</taxon>
        <taxon>Myxococcales</taxon>
        <taxon>Cystobacterineae</taxon>
        <taxon>Myxococcaceae</taxon>
        <taxon>Myxococcus</taxon>
    </lineage>
</organism>
<dbReference type="InterPro" id="IPR008978">
    <property type="entry name" value="HSP20-like_chaperone"/>
</dbReference>
<accession>A0A540X1S2</accession>